<dbReference type="AlphaFoldDB" id="A0A060ZQS8"/>
<reference evidence="1" key="2">
    <citation type="submission" date="2014-03" db="EMBL/GenBank/DDBJ databases">
        <authorList>
            <person name="Genoscope - CEA"/>
        </authorList>
    </citation>
    <scope>NUCLEOTIDE SEQUENCE</scope>
</reference>
<dbReference type="STRING" id="8022.A0A060ZQS8"/>
<evidence type="ECO:0000313" key="2">
    <source>
        <dbReference type="Proteomes" id="UP000193380"/>
    </source>
</evidence>
<protein>
    <recommendedName>
        <fullName evidence="3">Transcription factor CBF/NF-Y/archaeal histone domain-containing protein</fullName>
    </recommendedName>
</protein>
<reference evidence="1" key="1">
    <citation type="journal article" date="2014" name="Nat. Commun.">
        <title>The rainbow trout genome provides novel insights into evolution after whole-genome duplication in vertebrates.</title>
        <authorList>
            <person name="Berthelot C."/>
            <person name="Brunet F."/>
            <person name="Chalopin D."/>
            <person name="Juanchich A."/>
            <person name="Bernard M."/>
            <person name="Noel B."/>
            <person name="Bento P."/>
            <person name="Da Silva C."/>
            <person name="Labadie K."/>
            <person name="Alberti A."/>
            <person name="Aury J.M."/>
            <person name="Louis A."/>
            <person name="Dehais P."/>
            <person name="Bardou P."/>
            <person name="Montfort J."/>
            <person name="Klopp C."/>
            <person name="Cabau C."/>
            <person name="Gaspin C."/>
            <person name="Thorgaard G.H."/>
            <person name="Boussaha M."/>
            <person name="Quillet E."/>
            <person name="Guyomard R."/>
            <person name="Galiana D."/>
            <person name="Bobe J."/>
            <person name="Volff J.N."/>
            <person name="Genet C."/>
            <person name="Wincker P."/>
            <person name="Jaillon O."/>
            <person name="Roest Crollius H."/>
            <person name="Guiguen Y."/>
        </authorList>
    </citation>
    <scope>NUCLEOTIDE SEQUENCE [LARGE SCALE GENOMIC DNA]</scope>
</reference>
<dbReference type="Proteomes" id="UP000193380">
    <property type="component" value="Unassembled WGS sequence"/>
</dbReference>
<sequence>MSTLGFDMYVEPLKLYLQKFREAMKGEKGIGGISVTEGLGEELTDDSFGSSASLWSSCHDGLIYCSSPPLGPRQFLTLRIVKFSTNSKNSWTNKKSSNQVYTTTGSYSCKDNIQVTQTHLYTFRLGGRTLHV</sequence>
<evidence type="ECO:0008006" key="3">
    <source>
        <dbReference type="Google" id="ProtNLM"/>
    </source>
</evidence>
<name>A0A060ZQS8_ONCMY</name>
<evidence type="ECO:0000313" key="1">
    <source>
        <dbReference type="EMBL" id="CDR08480.1"/>
    </source>
</evidence>
<dbReference type="EMBL" id="FR969917">
    <property type="protein sequence ID" value="CDR08480.1"/>
    <property type="molecule type" value="Genomic_DNA"/>
</dbReference>
<proteinExistence type="predicted"/>
<gene>
    <name evidence="1" type="ORF">GSONMT00014126001</name>
</gene>
<dbReference type="PaxDb" id="8022-A0A060ZQS8"/>
<organism evidence="1 2">
    <name type="scientific">Oncorhynchus mykiss</name>
    <name type="common">Rainbow trout</name>
    <name type="synonym">Salmo gairdneri</name>
    <dbReference type="NCBI Taxonomy" id="8022"/>
    <lineage>
        <taxon>Eukaryota</taxon>
        <taxon>Metazoa</taxon>
        <taxon>Chordata</taxon>
        <taxon>Craniata</taxon>
        <taxon>Vertebrata</taxon>
        <taxon>Euteleostomi</taxon>
        <taxon>Actinopterygii</taxon>
        <taxon>Neopterygii</taxon>
        <taxon>Teleostei</taxon>
        <taxon>Protacanthopterygii</taxon>
        <taxon>Salmoniformes</taxon>
        <taxon>Salmonidae</taxon>
        <taxon>Salmoninae</taxon>
        <taxon>Oncorhynchus</taxon>
    </lineage>
</organism>
<accession>A0A060ZQS8</accession>